<name>N9UAV4_9BACT</name>
<feature type="transmembrane region" description="Helical" evidence="1">
    <location>
        <begin position="144"/>
        <end position="161"/>
    </location>
</feature>
<comment type="caution">
    <text evidence="2">The sequence shown here is derived from an EMBL/GenBank/DDBJ whole genome shotgun (WGS) entry which is preliminary data.</text>
</comment>
<sequence length="485" mass="56867">MQTNSITNKKIYDDFESMLNNKKRNSFIWMLKIILISFFVLASGLILFFAPLTLFSKKLFLNQNIQWFLVFSNPTLERINYLALFRVFLLMGIFFYTFIKNFSNTIEQKEAGKKYLGWFVTYLVFSLTALVLLFTFFRQNTLDYYFLALISIPLLILDLAYSIYKYKLKRKTDPLIHKNKNLVIISNVARGILVFSFLIILSIWVFSIKGNKNDFLNNNIMHNFFLNMFSQRDVKNLIYLILFLIFLAIILFGIKIEKIILAITKQNKNNNFKEKIILYLFLGFVVFIWFIRTFFYKNANDIIVANKEPQTYLYLIGLGIIVFLFIWYLLINFIKKFKVRGLLVNNIILGFMLGLIWIIVLINVLVFKNKLETNLSILFGGFFSLVILLIHRLKIANESYYVAMFLEIIIILMLATLLISGLNSILLANNNQSFYNVSSKLSLEQIFVITTAVLIIAFNLALMINLFVVLMKLTKKSNNIYIERN</sequence>
<feature type="transmembrane region" description="Helical" evidence="1">
    <location>
        <begin position="119"/>
        <end position="138"/>
    </location>
</feature>
<dbReference type="eggNOG" id="ENOG5033PXC">
    <property type="taxonomic scope" value="Bacteria"/>
</dbReference>
<dbReference type="Proteomes" id="UP000013137">
    <property type="component" value="Unassembled WGS sequence"/>
</dbReference>
<keyword evidence="1" id="KW-1133">Transmembrane helix</keyword>
<evidence type="ECO:0000256" key="1">
    <source>
        <dbReference type="SAM" id="Phobius"/>
    </source>
</evidence>
<feature type="transmembrane region" description="Helical" evidence="1">
    <location>
        <begin position="312"/>
        <end position="331"/>
    </location>
</feature>
<protein>
    <recommendedName>
        <fullName evidence="4">Transmembrane protein</fullName>
    </recommendedName>
</protein>
<feature type="transmembrane region" description="Helical" evidence="1">
    <location>
        <begin position="446"/>
        <end position="470"/>
    </location>
</feature>
<feature type="transmembrane region" description="Helical" evidence="1">
    <location>
        <begin position="402"/>
        <end position="426"/>
    </location>
</feature>
<evidence type="ECO:0000313" key="2">
    <source>
        <dbReference type="EMBL" id="ENY54073.1"/>
    </source>
</evidence>
<organism evidence="2 3">
    <name type="scientific">Metamycoplasma alkalescens 14918</name>
    <dbReference type="NCBI Taxonomy" id="1188234"/>
    <lineage>
        <taxon>Bacteria</taxon>
        <taxon>Bacillati</taxon>
        <taxon>Mycoplasmatota</taxon>
        <taxon>Mycoplasmoidales</taxon>
        <taxon>Metamycoplasmataceae</taxon>
        <taxon>Metamycoplasma</taxon>
    </lineage>
</organism>
<evidence type="ECO:0008006" key="4">
    <source>
        <dbReference type="Google" id="ProtNLM"/>
    </source>
</evidence>
<dbReference type="PATRIC" id="fig|1188234.3.peg.121"/>
<keyword evidence="1" id="KW-0472">Membrane</keyword>
<evidence type="ECO:0000313" key="3">
    <source>
        <dbReference type="Proteomes" id="UP000013137"/>
    </source>
</evidence>
<accession>N9UAV4</accession>
<feature type="transmembrane region" description="Helical" evidence="1">
    <location>
        <begin position="237"/>
        <end position="256"/>
    </location>
</feature>
<feature type="transmembrane region" description="Helical" evidence="1">
    <location>
        <begin position="27"/>
        <end position="50"/>
    </location>
</feature>
<feature type="transmembrane region" description="Helical" evidence="1">
    <location>
        <begin position="182"/>
        <end position="206"/>
    </location>
</feature>
<proteinExistence type="predicted"/>
<keyword evidence="3" id="KW-1185">Reference proteome</keyword>
<dbReference type="NCBIfam" id="NF045937">
    <property type="entry name" value="MSC_0624_12TM"/>
    <property type="match status" value="1"/>
</dbReference>
<dbReference type="EMBL" id="AMWK01000004">
    <property type="protein sequence ID" value="ENY54073.1"/>
    <property type="molecule type" value="Genomic_DNA"/>
</dbReference>
<reference evidence="2 3" key="1">
    <citation type="journal article" date="2013" name="Genome Announc.">
        <title>Draft Genome Sequences of Mycoplasma alkalescens, Mycoplasma arginini, and Mycoplasma bovigenitalium, Three Species with Equivocal Pathogenic Status for Cattle.</title>
        <authorList>
            <person name="Manso-Silvan L."/>
            <person name="Tardy F."/>
            <person name="Baranowski E."/>
            <person name="Barre A."/>
            <person name="Blanchard A."/>
            <person name="Breton M."/>
            <person name="Couture C."/>
            <person name="Citti C."/>
            <person name="Dordet-Frisoni E."/>
            <person name="Dupuy V."/>
            <person name="Gaurivaud P."/>
            <person name="Jacob D."/>
            <person name="Lemaitre C."/>
            <person name="Nikolski M."/>
            <person name="Nouvel L.X."/>
            <person name="Poumarat F."/>
            <person name="Thebault P."/>
            <person name="Theil S."/>
            <person name="Thiaucourt F."/>
            <person name="Sirand-Pugnet P."/>
        </authorList>
    </citation>
    <scope>NUCLEOTIDE SEQUENCE [LARGE SCALE GENOMIC DNA]</scope>
    <source>
        <strain evidence="2 3">14918</strain>
    </source>
</reference>
<gene>
    <name evidence="2" type="ORF">MALK_1350</name>
</gene>
<feature type="transmembrane region" description="Helical" evidence="1">
    <location>
        <begin position="79"/>
        <end position="99"/>
    </location>
</feature>
<feature type="transmembrane region" description="Helical" evidence="1">
    <location>
        <begin position="276"/>
        <end position="292"/>
    </location>
</feature>
<feature type="transmembrane region" description="Helical" evidence="1">
    <location>
        <begin position="343"/>
        <end position="367"/>
    </location>
</feature>
<dbReference type="OrthoDB" id="401427at2"/>
<keyword evidence="1" id="KW-0812">Transmembrane</keyword>
<feature type="transmembrane region" description="Helical" evidence="1">
    <location>
        <begin position="373"/>
        <end position="390"/>
    </location>
</feature>
<dbReference type="AlphaFoldDB" id="N9UAV4"/>
<dbReference type="RefSeq" id="WP_002881015.1">
    <property type="nucleotide sequence ID" value="NZ_AMWK01000004.1"/>
</dbReference>